<accession>A0A521CVL4</accession>
<evidence type="ECO:0000313" key="2">
    <source>
        <dbReference type="EMBL" id="MRX67029.1"/>
    </source>
</evidence>
<sequence>MKKKLLIAAVLLGAISFANAQSVGEITKAASKASTTAVPAFDVASISNQVMGVLSPKLKLTEAQKPIVNSLVNETLNKKKNILPTMATDKAGYTSKMTASRESFIAKMKKNISPTQFDALTSLLPKSASAVTPLAKMLY</sequence>
<keyword evidence="5" id="KW-1185">Reference proteome</keyword>
<dbReference type="RefSeq" id="WP_142450592.1">
    <property type="nucleotide sequence ID" value="NZ_FXTA01000002.1"/>
</dbReference>
<dbReference type="EMBL" id="FXTA01000002">
    <property type="protein sequence ID" value="SMO63499.1"/>
    <property type="molecule type" value="Genomic_DNA"/>
</dbReference>
<reference evidence="2 5" key="2">
    <citation type="submission" date="2019-11" db="EMBL/GenBank/DDBJ databases">
        <title>Flavobacterium resistens genome.</title>
        <authorList>
            <person name="Wilson V.M."/>
            <person name="Newman J.D."/>
        </authorList>
    </citation>
    <scope>NUCLEOTIDE SEQUENCE [LARGE SCALE GENOMIC DNA]</scope>
    <source>
        <strain evidence="2 5">DSM 19382</strain>
    </source>
</reference>
<dbReference type="EMBL" id="WKKG01000001">
    <property type="protein sequence ID" value="MRX67029.1"/>
    <property type="molecule type" value="Genomic_DNA"/>
</dbReference>
<protein>
    <recommendedName>
        <fullName evidence="6">DUF4168 domain-containing protein</fullName>
    </recommendedName>
</protein>
<evidence type="ECO:0000313" key="5">
    <source>
        <dbReference type="Proteomes" id="UP000468990"/>
    </source>
</evidence>
<evidence type="ECO:0000313" key="3">
    <source>
        <dbReference type="EMBL" id="SMO63499.1"/>
    </source>
</evidence>
<name>A0A521CVL4_9FLAO</name>
<gene>
    <name evidence="2" type="ORF">GJU42_03525</name>
    <name evidence="3" type="ORF">SAMN06265349_102962</name>
</gene>
<evidence type="ECO:0000313" key="4">
    <source>
        <dbReference type="Proteomes" id="UP000317289"/>
    </source>
</evidence>
<evidence type="ECO:0008006" key="6">
    <source>
        <dbReference type="Google" id="ProtNLM"/>
    </source>
</evidence>
<reference evidence="3 4" key="1">
    <citation type="submission" date="2017-05" db="EMBL/GenBank/DDBJ databases">
        <authorList>
            <person name="Varghese N."/>
            <person name="Submissions S."/>
        </authorList>
    </citation>
    <scope>NUCLEOTIDE SEQUENCE [LARGE SCALE GENOMIC DNA]</scope>
    <source>
        <strain evidence="3 4">DSM 19382</strain>
    </source>
</reference>
<dbReference type="Proteomes" id="UP000317289">
    <property type="component" value="Unassembled WGS sequence"/>
</dbReference>
<feature type="signal peptide" evidence="1">
    <location>
        <begin position="1"/>
        <end position="20"/>
    </location>
</feature>
<organism evidence="3 4">
    <name type="scientific">Flavobacterium resistens</name>
    <dbReference type="NCBI Taxonomy" id="443612"/>
    <lineage>
        <taxon>Bacteria</taxon>
        <taxon>Pseudomonadati</taxon>
        <taxon>Bacteroidota</taxon>
        <taxon>Flavobacteriia</taxon>
        <taxon>Flavobacteriales</taxon>
        <taxon>Flavobacteriaceae</taxon>
        <taxon>Flavobacterium</taxon>
    </lineage>
</organism>
<proteinExistence type="predicted"/>
<keyword evidence="1" id="KW-0732">Signal</keyword>
<dbReference type="Proteomes" id="UP000468990">
    <property type="component" value="Unassembled WGS sequence"/>
</dbReference>
<dbReference type="OrthoDB" id="1356333at2"/>
<evidence type="ECO:0000256" key="1">
    <source>
        <dbReference type="SAM" id="SignalP"/>
    </source>
</evidence>
<feature type="chain" id="PRO_5043205729" description="DUF4168 domain-containing protein" evidence="1">
    <location>
        <begin position="21"/>
        <end position="139"/>
    </location>
</feature>
<dbReference type="AlphaFoldDB" id="A0A521CVL4"/>